<proteinExistence type="predicted"/>
<sequence length="173" mass="19602">MRGSTNVSGWLIKPVTNMVVGNVTFSMTRILYCFEIKRLKQMACEWRCRKPTRQTSVGDDTCCSVCQRECKSCFDGVQFVSCLVCGHVACSRCRSNKQLFVTSNGGLLGKLVKVPVQHLHHDGQHQLLRAAVPAQQKSGSGEEMPFRPMHLSDRRIRRFLELFRVERSGPSRL</sequence>
<organism evidence="1 3">
    <name type="scientific">Phytophthora pseudosyringae</name>
    <dbReference type="NCBI Taxonomy" id="221518"/>
    <lineage>
        <taxon>Eukaryota</taxon>
        <taxon>Sar</taxon>
        <taxon>Stramenopiles</taxon>
        <taxon>Oomycota</taxon>
        <taxon>Peronosporomycetes</taxon>
        <taxon>Peronosporales</taxon>
        <taxon>Peronosporaceae</taxon>
        <taxon>Phytophthora</taxon>
    </lineage>
</organism>
<comment type="caution">
    <text evidence="1">The sequence shown here is derived from an EMBL/GenBank/DDBJ whole genome shotgun (WGS) entry which is preliminary data.</text>
</comment>
<accession>A0A8T1VE91</accession>
<dbReference type="AlphaFoldDB" id="A0A8T1VE91"/>
<protein>
    <submittedName>
        <fullName evidence="1">Uncharacterized protein</fullName>
    </submittedName>
</protein>
<dbReference type="EMBL" id="JAGDFM010000479">
    <property type="protein sequence ID" value="KAG7377813.1"/>
    <property type="molecule type" value="Genomic_DNA"/>
</dbReference>
<keyword evidence="3" id="KW-1185">Reference proteome</keyword>
<dbReference type="Proteomes" id="UP000694044">
    <property type="component" value="Unassembled WGS sequence"/>
</dbReference>
<evidence type="ECO:0000313" key="2">
    <source>
        <dbReference type="EMBL" id="KAG7377813.1"/>
    </source>
</evidence>
<reference evidence="1" key="1">
    <citation type="submission" date="2021-02" db="EMBL/GenBank/DDBJ databases">
        <authorList>
            <person name="Palmer J.M."/>
        </authorList>
    </citation>
    <scope>NUCLEOTIDE SEQUENCE</scope>
    <source>
        <strain evidence="1">SCRP734</strain>
    </source>
</reference>
<gene>
    <name evidence="1" type="ORF">PHYPSEUDO_010942</name>
    <name evidence="2" type="ORF">PHYPSEUDO_010951</name>
</gene>
<evidence type="ECO:0000313" key="3">
    <source>
        <dbReference type="Proteomes" id="UP000694044"/>
    </source>
</evidence>
<name>A0A8T1VE91_9STRA</name>
<dbReference type="EMBL" id="JAGDFM010000479">
    <property type="protein sequence ID" value="KAG7377804.1"/>
    <property type="molecule type" value="Genomic_DNA"/>
</dbReference>
<evidence type="ECO:0000313" key="1">
    <source>
        <dbReference type="EMBL" id="KAG7377804.1"/>
    </source>
</evidence>